<dbReference type="PANTHER" id="PTHR46796:SF13">
    <property type="entry name" value="HTH-TYPE TRANSCRIPTIONAL ACTIVATOR RHAS"/>
    <property type="match status" value="1"/>
</dbReference>
<dbReference type="InterPro" id="IPR046532">
    <property type="entry name" value="DUF6597"/>
</dbReference>
<dbReference type="PANTHER" id="PTHR46796">
    <property type="entry name" value="HTH-TYPE TRANSCRIPTIONAL ACTIVATOR RHAS-RELATED"/>
    <property type="match status" value="1"/>
</dbReference>
<dbReference type="SMART" id="SM00342">
    <property type="entry name" value="HTH_ARAC"/>
    <property type="match status" value="1"/>
</dbReference>
<keyword evidence="3" id="KW-0804">Transcription</keyword>
<evidence type="ECO:0000313" key="6">
    <source>
        <dbReference type="EMBL" id="SBT19950.1"/>
    </source>
</evidence>
<accession>A0A1C3JQZ0</accession>
<protein>
    <submittedName>
        <fullName evidence="5">HTH-type transcriptional activator RhaR</fullName>
    </submittedName>
</protein>
<dbReference type="GO" id="GO:0003700">
    <property type="term" value="F:DNA-binding transcription factor activity"/>
    <property type="evidence" value="ECO:0007669"/>
    <property type="project" value="InterPro"/>
</dbReference>
<reference evidence="6 7" key="2">
    <citation type="submission" date="2016-06" db="EMBL/GenBank/DDBJ databases">
        <authorList>
            <person name="Rodrigo-Torres L."/>
            <person name="Arahal D.R."/>
        </authorList>
    </citation>
    <scope>NUCLEOTIDE SEQUENCE [LARGE SCALE GENOMIC DNA]</scope>
    <source>
        <strain evidence="6 7">CECT 5116</strain>
    </source>
</reference>
<sequence length="277" mass="31408">MPYHATIVDLKRIRSKQPWMVLSAAETFCLAHSNHPSISHFYSFKASDSPTKTLAVPDGCVDILFDCDATYPSARVFGTPIEAIEADIKNDHRYFGVRFASGTVPDWMAISAGDLVQHGYNLLELAPHVESLFEGIIENSDFAARVALCQGFFEPYAARSLSSLTQAVTQCIFDRQGNIRMDELSMLTDYTTRTIQRVFRADMGMSPKRFSRIVRCQSAIYSIHHKHQMTLSDMAHNLGFSDQSHFLREFKQLVHATPMDYKNQVQQSSYIGRIECY</sequence>
<organism evidence="5 8">
    <name type="scientific">Marinomonas gallaica</name>
    <dbReference type="NCBI Taxonomy" id="1806667"/>
    <lineage>
        <taxon>Bacteria</taxon>
        <taxon>Pseudomonadati</taxon>
        <taxon>Pseudomonadota</taxon>
        <taxon>Gammaproteobacteria</taxon>
        <taxon>Oceanospirillales</taxon>
        <taxon>Oceanospirillaceae</taxon>
        <taxon>Marinomonas</taxon>
    </lineage>
</organism>
<dbReference type="EMBL" id="FLRB01000005">
    <property type="protein sequence ID" value="SBT19950.1"/>
    <property type="molecule type" value="Genomic_DNA"/>
</dbReference>
<name>A0A1C3JQZ0_9GAMM</name>
<dbReference type="Proteomes" id="UP000092840">
    <property type="component" value="Unassembled WGS sequence"/>
</dbReference>
<dbReference type="AlphaFoldDB" id="A0A1C3JQZ0"/>
<dbReference type="InterPro" id="IPR020449">
    <property type="entry name" value="Tscrpt_reg_AraC-type_HTH"/>
</dbReference>
<dbReference type="EMBL" id="FLRA01000012">
    <property type="protein sequence ID" value="SBT17624.1"/>
    <property type="molecule type" value="Genomic_DNA"/>
</dbReference>
<evidence type="ECO:0000313" key="5">
    <source>
        <dbReference type="EMBL" id="SBT17624.1"/>
    </source>
</evidence>
<dbReference type="InterPro" id="IPR009057">
    <property type="entry name" value="Homeodomain-like_sf"/>
</dbReference>
<evidence type="ECO:0000256" key="1">
    <source>
        <dbReference type="ARBA" id="ARBA00023015"/>
    </source>
</evidence>
<feature type="domain" description="HTH araC/xylS-type" evidence="4">
    <location>
        <begin position="162"/>
        <end position="264"/>
    </location>
</feature>
<dbReference type="SUPFAM" id="SSF46689">
    <property type="entry name" value="Homeodomain-like"/>
    <property type="match status" value="1"/>
</dbReference>
<evidence type="ECO:0000313" key="7">
    <source>
        <dbReference type="Proteomes" id="UP000092840"/>
    </source>
</evidence>
<dbReference type="InterPro" id="IPR050204">
    <property type="entry name" value="AraC_XylS_family_regulators"/>
</dbReference>
<dbReference type="Pfam" id="PF12833">
    <property type="entry name" value="HTH_18"/>
    <property type="match status" value="1"/>
</dbReference>
<dbReference type="InterPro" id="IPR018060">
    <property type="entry name" value="HTH_AraC"/>
</dbReference>
<keyword evidence="1" id="KW-0805">Transcription regulation</keyword>
<dbReference type="PROSITE" id="PS01124">
    <property type="entry name" value="HTH_ARAC_FAMILY_2"/>
    <property type="match status" value="1"/>
</dbReference>
<evidence type="ECO:0000256" key="3">
    <source>
        <dbReference type="ARBA" id="ARBA00023163"/>
    </source>
</evidence>
<dbReference type="PRINTS" id="PR00032">
    <property type="entry name" value="HTHARAC"/>
</dbReference>
<evidence type="ECO:0000313" key="8">
    <source>
        <dbReference type="Proteomes" id="UP000092871"/>
    </source>
</evidence>
<reference evidence="5 8" key="1">
    <citation type="submission" date="2016-06" db="EMBL/GenBank/DDBJ databases">
        <authorList>
            <person name="Kjaerup R.B."/>
            <person name="Dalgaard T.S."/>
            <person name="Juul-Madsen H.R."/>
        </authorList>
    </citation>
    <scope>NUCLEOTIDE SEQUENCE [LARGE SCALE GENOMIC DNA]</scope>
    <source>
        <strain evidence="5 8">CECT 5115</strain>
    </source>
</reference>
<keyword evidence="7" id="KW-1185">Reference proteome</keyword>
<evidence type="ECO:0000259" key="4">
    <source>
        <dbReference type="PROSITE" id="PS01124"/>
    </source>
</evidence>
<proteinExistence type="predicted"/>
<gene>
    <name evidence="5" type="primary">rhaR_3</name>
    <name evidence="6" type="synonym">rhaR_1</name>
    <name evidence="5" type="ORF">MGA5115_01740</name>
    <name evidence="6" type="ORF">MGA5116_00533</name>
</gene>
<dbReference type="GO" id="GO:0043565">
    <property type="term" value="F:sequence-specific DNA binding"/>
    <property type="evidence" value="ECO:0007669"/>
    <property type="project" value="InterPro"/>
</dbReference>
<dbReference type="RefSeq" id="WP_067034973.1">
    <property type="nucleotide sequence ID" value="NZ_FLRA01000012.1"/>
</dbReference>
<dbReference type="Proteomes" id="UP000092871">
    <property type="component" value="Unassembled WGS sequence"/>
</dbReference>
<dbReference type="OrthoDB" id="9809338at2"/>
<dbReference type="Pfam" id="PF20240">
    <property type="entry name" value="DUF6597"/>
    <property type="match status" value="1"/>
</dbReference>
<dbReference type="Gene3D" id="1.10.10.60">
    <property type="entry name" value="Homeodomain-like"/>
    <property type="match status" value="1"/>
</dbReference>
<keyword evidence="2" id="KW-0238">DNA-binding</keyword>
<evidence type="ECO:0000256" key="2">
    <source>
        <dbReference type="ARBA" id="ARBA00023125"/>
    </source>
</evidence>